<evidence type="ECO:0000256" key="1">
    <source>
        <dbReference type="ARBA" id="ARBA00022801"/>
    </source>
</evidence>
<dbReference type="InterPro" id="IPR001547">
    <property type="entry name" value="Glyco_hydro_5"/>
</dbReference>
<dbReference type="InterPro" id="IPR000772">
    <property type="entry name" value="Ricin_B_lectin"/>
</dbReference>
<dbReference type="HOGENOM" id="CLU_044209_0_0_11"/>
<dbReference type="Pfam" id="PF14200">
    <property type="entry name" value="RicinB_lectin_2"/>
    <property type="match status" value="2"/>
</dbReference>
<dbReference type="Gene3D" id="2.80.10.50">
    <property type="match status" value="1"/>
</dbReference>
<reference evidence="7 8" key="1">
    <citation type="journal article" date="2009" name="Stand. Genomic Sci.">
        <title>Complete genome sequence of Catenulispora acidiphila type strain (ID 139908).</title>
        <authorList>
            <person name="Copeland A."/>
            <person name="Lapidus A."/>
            <person name="Glavina Del Rio T."/>
            <person name="Nolan M."/>
            <person name="Lucas S."/>
            <person name="Chen F."/>
            <person name="Tice H."/>
            <person name="Cheng J.F."/>
            <person name="Bruce D."/>
            <person name="Goodwin L."/>
            <person name="Pitluck S."/>
            <person name="Mikhailova N."/>
            <person name="Pati A."/>
            <person name="Ivanova N."/>
            <person name="Mavromatis K."/>
            <person name="Chen A."/>
            <person name="Palaniappan K."/>
            <person name="Chain P."/>
            <person name="Land M."/>
            <person name="Hauser L."/>
            <person name="Chang Y.J."/>
            <person name="Jeffries C.D."/>
            <person name="Chertkov O."/>
            <person name="Brettin T."/>
            <person name="Detter J.C."/>
            <person name="Han C."/>
            <person name="Ali Z."/>
            <person name="Tindall B.J."/>
            <person name="Goker M."/>
            <person name="Bristow J."/>
            <person name="Eisen J.A."/>
            <person name="Markowitz V."/>
            <person name="Hugenholtz P."/>
            <person name="Kyrpides N.C."/>
            <person name="Klenk H.P."/>
        </authorList>
    </citation>
    <scope>NUCLEOTIDE SEQUENCE [LARGE SCALE GENOMIC DNA]</scope>
    <source>
        <strain evidence="8">DSM 44928 / JCM 14897 / NBRC 102108 / NRRL B-24433 / ID139908</strain>
    </source>
</reference>
<feature type="domain" description="Glycoside hydrolase family 5" evidence="5">
    <location>
        <begin position="76"/>
        <end position="268"/>
    </location>
</feature>
<dbReference type="STRING" id="479433.Caci_3804"/>
<name>C7QDB2_CATAD</name>
<evidence type="ECO:0000256" key="2">
    <source>
        <dbReference type="ARBA" id="ARBA00023295"/>
    </source>
</evidence>
<dbReference type="KEGG" id="cai:Caci_3804"/>
<protein>
    <submittedName>
        <fullName evidence="7">Ricin B lectin</fullName>
    </submittedName>
</protein>
<organism evidence="7 8">
    <name type="scientific">Catenulispora acidiphila (strain DSM 44928 / JCM 14897 / NBRC 102108 / NRRL B-24433 / ID139908)</name>
    <dbReference type="NCBI Taxonomy" id="479433"/>
    <lineage>
        <taxon>Bacteria</taxon>
        <taxon>Bacillati</taxon>
        <taxon>Actinomycetota</taxon>
        <taxon>Actinomycetes</taxon>
        <taxon>Catenulisporales</taxon>
        <taxon>Catenulisporaceae</taxon>
        <taxon>Catenulispora</taxon>
    </lineage>
</organism>
<dbReference type="EMBL" id="CP001700">
    <property type="protein sequence ID" value="ACU72705.1"/>
    <property type="molecule type" value="Genomic_DNA"/>
</dbReference>
<dbReference type="eggNOG" id="COG2730">
    <property type="taxonomic scope" value="Bacteria"/>
</dbReference>
<keyword evidence="8" id="KW-1185">Reference proteome</keyword>
<evidence type="ECO:0000256" key="4">
    <source>
        <dbReference type="SAM" id="SignalP"/>
    </source>
</evidence>
<evidence type="ECO:0000313" key="8">
    <source>
        <dbReference type="Proteomes" id="UP000000851"/>
    </source>
</evidence>
<dbReference type="OrthoDB" id="273314at2"/>
<dbReference type="Pfam" id="PF00150">
    <property type="entry name" value="Cellulase"/>
    <property type="match status" value="1"/>
</dbReference>
<keyword evidence="1 3" id="KW-0378">Hydrolase</keyword>
<dbReference type="CDD" id="cd00161">
    <property type="entry name" value="beta-trefoil_Ricin-like"/>
    <property type="match status" value="1"/>
</dbReference>
<gene>
    <name evidence="7" type="ordered locus">Caci_3804</name>
</gene>
<keyword evidence="7" id="KW-0430">Lectin</keyword>
<feature type="domain" description="Ricin B lectin" evidence="6">
    <location>
        <begin position="442"/>
        <end position="496"/>
    </location>
</feature>
<dbReference type="Proteomes" id="UP000000851">
    <property type="component" value="Chromosome"/>
</dbReference>
<dbReference type="InterPro" id="IPR018087">
    <property type="entry name" value="Glyco_hydro_5_CS"/>
</dbReference>
<feature type="domain" description="Ricin B lectin" evidence="6">
    <location>
        <begin position="351"/>
        <end position="436"/>
    </location>
</feature>
<dbReference type="InParanoid" id="C7QDB2"/>
<accession>C7QDB2</accession>
<dbReference type="Gene3D" id="3.20.20.80">
    <property type="entry name" value="Glycosidases"/>
    <property type="match status" value="1"/>
</dbReference>
<dbReference type="PROSITE" id="PS50231">
    <property type="entry name" value="RICIN_B_LECTIN"/>
    <property type="match status" value="1"/>
</dbReference>
<evidence type="ECO:0000259" key="6">
    <source>
        <dbReference type="Pfam" id="PF14200"/>
    </source>
</evidence>
<dbReference type="AlphaFoldDB" id="C7QDB2"/>
<evidence type="ECO:0000313" key="7">
    <source>
        <dbReference type="EMBL" id="ACU72705.1"/>
    </source>
</evidence>
<dbReference type="SUPFAM" id="SSF50370">
    <property type="entry name" value="Ricin B-like lectins"/>
    <property type="match status" value="1"/>
</dbReference>
<dbReference type="SUPFAM" id="SSF51445">
    <property type="entry name" value="(Trans)glycosidases"/>
    <property type="match status" value="1"/>
</dbReference>
<dbReference type="CAZy" id="CBM13">
    <property type="family name" value="Carbohydrate-Binding Module Family 13"/>
</dbReference>
<feature type="chain" id="PRO_5002983117" evidence="4">
    <location>
        <begin position="42"/>
        <end position="497"/>
    </location>
</feature>
<dbReference type="GO" id="GO:0000272">
    <property type="term" value="P:polysaccharide catabolic process"/>
    <property type="evidence" value="ECO:0007669"/>
    <property type="project" value="InterPro"/>
</dbReference>
<dbReference type="InterPro" id="IPR035992">
    <property type="entry name" value="Ricin_B-like_lectins"/>
</dbReference>
<keyword evidence="2 3" id="KW-0326">Glycosidase</keyword>
<evidence type="ECO:0000256" key="3">
    <source>
        <dbReference type="RuleBase" id="RU361153"/>
    </source>
</evidence>
<dbReference type="GO" id="GO:0004553">
    <property type="term" value="F:hydrolase activity, hydrolyzing O-glycosyl compounds"/>
    <property type="evidence" value="ECO:0007669"/>
    <property type="project" value="InterPro"/>
</dbReference>
<dbReference type="InterPro" id="IPR017853">
    <property type="entry name" value="GH"/>
</dbReference>
<dbReference type="GO" id="GO:0030246">
    <property type="term" value="F:carbohydrate binding"/>
    <property type="evidence" value="ECO:0007669"/>
    <property type="project" value="UniProtKB-KW"/>
</dbReference>
<comment type="similarity">
    <text evidence="3">Belongs to the glycosyl hydrolase 5 (cellulase A) family.</text>
</comment>
<dbReference type="PROSITE" id="PS00659">
    <property type="entry name" value="GLYCOSYL_HYDROL_F5"/>
    <property type="match status" value="1"/>
</dbReference>
<evidence type="ECO:0000259" key="5">
    <source>
        <dbReference type="Pfam" id="PF00150"/>
    </source>
</evidence>
<keyword evidence="4" id="KW-0732">Signal</keyword>
<feature type="signal peptide" evidence="4">
    <location>
        <begin position="1"/>
        <end position="41"/>
    </location>
</feature>
<dbReference type="RefSeq" id="WP_015792434.1">
    <property type="nucleotide sequence ID" value="NC_013131.1"/>
</dbReference>
<proteinExistence type="inferred from homology"/>
<sequence length="497" mass="52024" precursor="true">MRSSSEHNPDRKSLAAKLRILAAGALAATSLVAAGQIPAHAATAAAASTSQFKGVNWADQRDNFVNGVLYPSGLNASDTHASASTVAAQVVGQLDTITGANTVRMPINEPTVSTYWSTYTGAIDAALTKGKVILAYWAYSGGKPTSTAAFNQMWDTVVASYGSNPNVYFEVINEPYGYSSTDLNNFYNTWLTRYPAVPRGQVILDGTGDATNIAGVAGDSRLANTLLAVHYYTFFAGTSTNESDWANGIANEIGSYASRTVATEWGAPMSPGSKNGVHYDTINYDVPGGNFFDAYVRGVSSELRKLGVGSVYWPGLRDGDWYSLTSKTGTGASIALTLVNASGLDRLQYAWGIGNGGGGGGTYDQIRDVATGLCVDGLGSTTVGTNASQSSCVTGDTNQEWTIVSSGGYVRIQNRATGLFLDGMGRTTNGSAAGQYSSSTSNNQQWTEVSTAGSARFQNRATGLYLDGMGRTSNGSDLGQYAGSTSTNQQWTLVSAS</sequence>